<gene>
    <name evidence="1" type="ORF">BU24DRAFT_422315</name>
</gene>
<dbReference type="Proteomes" id="UP000799778">
    <property type="component" value="Unassembled WGS sequence"/>
</dbReference>
<dbReference type="EMBL" id="ML978069">
    <property type="protein sequence ID" value="KAF2015997.1"/>
    <property type="molecule type" value="Genomic_DNA"/>
</dbReference>
<dbReference type="OrthoDB" id="3528085at2759"/>
<protein>
    <submittedName>
        <fullName evidence="1">Uncharacterized protein</fullName>
    </submittedName>
</protein>
<dbReference type="GeneID" id="54285354"/>
<organism evidence="1 2">
    <name type="scientific">Aaosphaeria arxii CBS 175.79</name>
    <dbReference type="NCBI Taxonomy" id="1450172"/>
    <lineage>
        <taxon>Eukaryota</taxon>
        <taxon>Fungi</taxon>
        <taxon>Dikarya</taxon>
        <taxon>Ascomycota</taxon>
        <taxon>Pezizomycotina</taxon>
        <taxon>Dothideomycetes</taxon>
        <taxon>Pleosporomycetidae</taxon>
        <taxon>Pleosporales</taxon>
        <taxon>Pleosporales incertae sedis</taxon>
        <taxon>Aaosphaeria</taxon>
    </lineage>
</organism>
<dbReference type="RefSeq" id="XP_033384336.1">
    <property type="nucleotide sequence ID" value="XM_033527957.1"/>
</dbReference>
<accession>A0A6A5XT52</accession>
<keyword evidence="2" id="KW-1185">Reference proteome</keyword>
<evidence type="ECO:0000313" key="2">
    <source>
        <dbReference type="Proteomes" id="UP000799778"/>
    </source>
</evidence>
<dbReference type="AlphaFoldDB" id="A0A6A5XT52"/>
<evidence type="ECO:0000313" key="1">
    <source>
        <dbReference type="EMBL" id="KAF2015997.1"/>
    </source>
</evidence>
<sequence>MGTQCKAATSCGYCAQEHDTRNCPSKSGQDTTKKCALCRGEHEARNRQCPARKAEAAKMKSSPLATDIEFVELQPNAFCYKEDEVHERKQARDKLSMLLTPWK</sequence>
<name>A0A6A5XT52_9PLEO</name>
<reference evidence="1" key="1">
    <citation type="journal article" date="2020" name="Stud. Mycol.">
        <title>101 Dothideomycetes genomes: a test case for predicting lifestyles and emergence of pathogens.</title>
        <authorList>
            <person name="Haridas S."/>
            <person name="Albert R."/>
            <person name="Binder M."/>
            <person name="Bloem J."/>
            <person name="Labutti K."/>
            <person name="Salamov A."/>
            <person name="Andreopoulos B."/>
            <person name="Baker S."/>
            <person name="Barry K."/>
            <person name="Bills G."/>
            <person name="Bluhm B."/>
            <person name="Cannon C."/>
            <person name="Castanera R."/>
            <person name="Culley D."/>
            <person name="Daum C."/>
            <person name="Ezra D."/>
            <person name="Gonzalez J."/>
            <person name="Henrissat B."/>
            <person name="Kuo A."/>
            <person name="Liang C."/>
            <person name="Lipzen A."/>
            <person name="Lutzoni F."/>
            <person name="Magnuson J."/>
            <person name="Mondo S."/>
            <person name="Nolan M."/>
            <person name="Ohm R."/>
            <person name="Pangilinan J."/>
            <person name="Park H.-J."/>
            <person name="Ramirez L."/>
            <person name="Alfaro M."/>
            <person name="Sun H."/>
            <person name="Tritt A."/>
            <person name="Yoshinaga Y."/>
            <person name="Zwiers L.-H."/>
            <person name="Turgeon B."/>
            <person name="Goodwin S."/>
            <person name="Spatafora J."/>
            <person name="Crous P."/>
            <person name="Grigoriev I."/>
        </authorList>
    </citation>
    <scope>NUCLEOTIDE SEQUENCE</scope>
    <source>
        <strain evidence="1">CBS 175.79</strain>
    </source>
</reference>
<proteinExistence type="predicted"/>